<keyword evidence="3" id="KW-0539">Nucleus</keyword>
<comment type="subcellular location">
    <subcellularLocation>
        <location evidence="1">Nucleus</location>
        <location evidence="1">Nucleolus</location>
    </subcellularLocation>
</comment>
<reference evidence="5" key="1">
    <citation type="submission" date="2017-01" db="EMBL/GenBank/DDBJ databases">
        <title>An insight into the sialome and mialome of the horn fly, Haematobia irritans.</title>
        <authorList>
            <person name="Breijo M."/>
            <person name="Boiani M."/>
            <person name="Ures X."/>
            <person name="Rocha S."/>
            <person name="Sequeira M."/>
            <person name="Ribeiro J.M."/>
        </authorList>
    </citation>
    <scope>NUCLEOTIDE SEQUENCE</scope>
</reference>
<dbReference type="GO" id="GO:0005730">
    <property type="term" value="C:nucleolus"/>
    <property type="evidence" value="ECO:0007669"/>
    <property type="project" value="UniProtKB-SubCell"/>
</dbReference>
<dbReference type="EMBL" id="GFDG01002600">
    <property type="protein sequence ID" value="JAV16199.1"/>
    <property type="molecule type" value="Transcribed_RNA"/>
</dbReference>
<dbReference type="GO" id="GO:0000462">
    <property type="term" value="P:maturation of SSU-rRNA from tricistronic rRNA transcript (SSU-rRNA, 5.8S rRNA, LSU-rRNA)"/>
    <property type="evidence" value="ECO:0007669"/>
    <property type="project" value="InterPro"/>
</dbReference>
<proteinExistence type="inferred from homology"/>
<sequence length="166" mass="19310">MGKLDVKKSVSKSGKRNISPEDGNKKNDTIKKGTGIKNKKEKYIQKRLKLVNKVSLFKSLQNEERKRRKNMAIIGDLKPLRDALPSLDEVLKMTTGEKQNLKTGIKEFDLTTKEGKKTAKNNVKRNREKFIRQVTSYQNLLKDPDFRKNPRDAIRYHIRYTHGLLE</sequence>
<organism evidence="5">
    <name type="scientific">Haematobia irritans</name>
    <name type="common">Horn fly</name>
    <name type="synonym">Conops irritans</name>
    <dbReference type="NCBI Taxonomy" id="7368"/>
    <lineage>
        <taxon>Eukaryota</taxon>
        <taxon>Metazoa</taxon>
        <taxon>Ecdysozoa</taxon>
        <taxon>Arthropoda</taxon>
        <taxon>Hexapoda</taxon>
        <taxon>Insecta</taxon>
        <taxon>Pterygota</taxon>
        <taxon>Neoptera</taxon>
        <taxon>Endopterygota</taxon>
        <taxon>Diptera</taxon>
        <taxon>Brachycera</taxon>
        <taxon>Muscomorpha</taxon>
        <taxon>Muscoidea</taxon>
        <taxon>Muscidae</taxon>
        <taxon>Haematobia</taxon>
    </lineage>
</organism>
<dbReference type="GO" id="GO:0030686">
    <property type="term" value="C:90S preribosome"/>
    <property type="evidence" value="ECO:0007669"/>
    <property type="project" value="InterPro"/>
</dbReference>
<evidence type="ECO:0000256" key="3">
    <source>
        <dbReference type="ARBA" id="ARBA00023242"/>
    </source>
</evidence>
<dbReference type="GO" id="GO:0030688">
    <property type="term" value="C:preribosome, small subunit precursor"/>
    <property type="evidence" value="ECO:0007669"/>
    <property type="project" value="InterPro"/>
</dbReference>
<evidence type="ECO:0000256" key="4">
    <source>
        <dbReference type="SAM" id="MobiDB-lite"/>
    </source>
</evidence>
<evidence type="ECO:0000256" key="2">
    <source>
        <dbReference type="ARBA" id="ARBA00011022"/>
    </source>
</evidence>
<feature type="region of interest" description="Disordered" evidence="4">
    <location>
        <begin position="1"/>
        <end position="38"/>
    </location>
</feature>
<accession>A0A1L8EC61</accession>
<name>A0A1L8EC61_HAEIR</name>
<evidence type="ECO:0000313" key="5">
    <source>
        <dbReference type="EMBL" id="JAV16199.1"/>
    </source>
</evidence>
<dbReference type="PANTHER" id="PTHR31109">
    <property type="entry name" value="PROTEIN FAM207A"/>
    <property type="match status" value="1"/>
</dbReference>
<dbReference type="PANTHER" id="PTHR31109:SF2">
    <property type="entry name" value="RIBOSOME BIOGENESIS PROTEIN SLX9 HOMOLOG"/>
    <property type="match status" value="1"/>
</dbReference>
<evidence type="ECO:0000256" key="1">
    <source>
        <dbReference type="ARBA" id="ARBA00004604"/>
    </source>
</evidence>
<protein>
    <submittedName>
        <fullName evidence="5">Uncharacterized protein</fullName>
    </submittedName>
</protein>
<dbReference type="AlphaFoldDB" id="A0A1L8EC61"/>
<dbReference type="InterPro" id="IPR028160">
    <property type="entry name" value="Slx9-like"/>
</dbReference>
<dbReference type="Pfam" id="PF15341">
    <property type="entry name" value="SLX9"/>
    <property type="match status" value="1"/>
</dbReference>
<comment type="similarity">
    <text evidence="2">Belongs to the SLX9 family.</text>
</comment>
<feature type="compositionally biased region" description="Basic and acidic residues" evidence="4">
    <location>
        <begin position="18"/>
        <end position="31"/>
    </location>
</feature>